<keyword evidence="2" id="KW-1185">Reference proteome</keyword>
<organism evidence="1 2">
    <name type="scientific">Phlebia brevispora</name>
    <dbReference type="NCBI Taxonomy" id="194682"/>
    <lineage>
        <taxon>Eukaryota</taxon>
        <taxon>Fungi</taxon>
        <taxon>Dikarya</taxon>
        <taxon>Basidiomycota</taxon>
        <taxon>Agaricomycotina</taxon>
        <taxon>Agaricomycetes</taxon>
        <taxon>Polyporales</taxon>
        <taxon>Meruliaceae</taxon>
        <taxon>Phlebia</taxon>
    </lineage>
</organism>
<dbReference type="Proteomes" id="UP001148662">
    <property type="component" value="Unassembled WGS sequence"/>
</dbReference>
<name>A0ACC1T7D7_9APHY</name>
<sequence>MAICRVVLRWAELILSDVTVDGRALSRHPDVYDGPCDPSSSAINSSAFISVSPSPLEARVVYTMVTFTSVKTTSFTLLPNGRYSWLPDVLRLKGSIVPRISGPVLTVTIFATAAASIAIHRRWPDSRVQEWVSYKPHSLSRVTAELRAPRRTSYDRYYEGRKDFATMISQVRIPAQYYRRISDCHPDPQSVPPCLGERRSAPSR</sequence>
<evidence type="ECO:0000313" key="1">
    <source>
        <dbReference type="EMBL" id="KAJ3554812.1"/>
    </source>
</evidence>
<accession>A0ACC1T7D7</accession>
<evidence type="ECO:0000313" key="2">
    <source>
        <dbReference type="Proteomes" id="UP001148662"/>
    </source>
</evidence>
<comment type="caution">
    <text evidence="1">The sequence shown here is derived from an EMBL/GenBank/DDBJ whole genome shotgun (WGS) entry which is preliminary data.</text>
</comment>
<protein>
    <submittedName>
        <fullName evidence="1">Uncharacterized protein</fullName>
    </submittedName>
</protein>
<proteinExistence type="predicted"/>
<reference evidence="1" key="1">
    <citation type="submission" date="2022-07" db="EMBL/GenBank/DDBJ databases">
        <title>Genome Sequence of Phlebia brevispora.</title>
        <authorList>
            <person name="Buettner E."/>
        </authorList>
    </citation>
    <scope>NUCLEOTIDE SEQUENCE</scope>
    <source>
        <strain evidence="1">MPL23</strain>
    </source>
</reference>
<gene>
    <name evidence="1" type="ORF">NM688_g2909</name>
</gene>
<dbReference type="EMBL" id="JANHOG010000394">
    <property type="protein sequence ID" value="KAJ3554812.1"/>
    <property type="molecule type" value="Genomic_DNA"/>
</dbReference>